<evidence type="ECO:0000256" key="8">
    <source>
        <dbReference type="ARBA" id="ARBA00023014"/>
    </source>
</evidence>
<evidence type="ECO:0000256" key="3">
    <source>
        <dbReference type="ARBA" id="ARBA00022714"/>
    </source>
</evidence>
<gene>
    <name evidence="9" type="ORF">GCM10022384_12350</name>
</gene>
<comment type="cofactor">
    <cofactor evidence="1">
        <name>FAD</name>
        <dbReference type="ChEBI" id="CHEBI:57692"/>
    </cofactor>
</comment>
<dbReference type="InterPro" id="IPR050415">
    <property type="entry name" value="MRET"/>
</dbReference>
<name>A0ABP7P9B3_9ACTN</name>
<keyword evidence="8" id="KW-0411">Iron-sulfur</keyword>
<keyword evidence="10" id="KW-1185">Reference proteome</keyword>
<dbReference type="PANTHER" id="PTHR47354">
    <property type="entry name" value="NADH OXIDOREDUCTASE HCR"/>
    <property type="match status" value="1"/>
</dbReference>
<evidence type="ECO:0000256" key="1">
    <source>
        <dbReference type="ARBA" id="ARBA00001974"/>
    </source>
</evidence>
<dbReference type="EMBL" id="BAABCQ010000016">
    <property type="protein sequence ID" value="GAA3961403.1"/>
    <property type="molecule type" value="Genomic_DNA"/>
</dbReference>
<evidence type="ECO:0000256" key="6">
    <source>
        <dbReference type="ARBA" id="ARBA00023002"/>
    </source>
</evidence>
<dbReference type="PANTHER" id="PTHR47354:SF8">
    <property type="entry name" value="1,2-PHENYLACETYL-COA EPOXIDASE, SUBUNIT E"/>
    <property type="match status" value="1"/>
</dbReference>
<dbReference type="SUPFAM" id="SSF52343">
    <property type="entry name" value="Ferredoxin reductase-like, C-terminal NADP-linked domain"/>
    <property type="match status" value="1"/>
</dbReference>
<evidence type="ECO:0000313" key="10">
    <source>
        <dbReference type="Proteomes" id="UP001500034"/>
    </source>
</evidence>
<organism evidence="9 10">
    <name type="scientific">Streptomyces marokkonensis</name>
    <dbReference type="NCBI Taxonomy" id="324855"/>
    <lineage>
        <taxon>Bacteria</taxon>
        <taxon>Bacillati</taxon>
        <taxon>Actinomycetota</taxon>
        <taxon>Actinomycetes</taxon>
        <taxon>Kitasatosporales</taxon>
        <taxon>Streptomycetaceae</taxon>
        <taxon>Streptomyces</taxon>
    </lineage>
</organism>
<keyword evidence="4" id="KW-0479">Metal-binding</keyword>
<evidence type="ECO:0000256" key="2">
    <source>
        <dbReference type="ARBA" id="ARBA00022630"/>
    </source>
</evidence>
<keyword evidence="2" id="KW-0285">Flavoprotein</keyword>
<proteinExistence type="predicted"/>
<evidence type="ECO:0000256" key="7">
    <source>
        <dbReference type="ARBA" id="ARBA00023004"/>
    </source>
</evidence>
<sequence>MGGRGGRVVAVVGRCPARPVTSLLCRANSTHDLALWEELAEIADERGARLMYAVNSPNGERPDISAQTLRHKIPDVDRHDVFLCGPPGFAQSVYEALRGAGVPARRTHHESFEM</sequence>
<evidence type="ECO:0000256" key="5">
    <source>
        <dbReference type="ARBA" id="ARBA00022827"/>
    </source>
</evidence>
<comment type="caution">
    <text evidence="9">The sequence shown here is derived from an EMBL/GenBank/DDBJ whole genome shotgun (WGS) entry which is preliminary data.</text>
</comment>
<keyword evidence="3" id="KW-0001">2Fe-2S</keyword>
<keyword evidence="6" id="KW-0560">Oxidoreductase</keyword>
<dbReference type="Proteomes" id="UP001500034">
    <property type="component" value="Unassembled WGS sequence"/>
</dbReference>
<accession>A0ABP7P9B3</accession>
<keyword evidence="7" id="KW-0408">Iron</keyword>
<evidence type="ECO:0000256" key="4">
    <source>
        <dbReference type="ARBA" id="ARBA00022723"/>
    </source>
</evidence>
<reference evidence="10" key="1">
    <citation type="journal article" date="2019" name="Int. J. Syst. Evol. Microbiol.">
        <title>The Global Catalogue of Microorganisms (GCM) 10K type strain sequencing project: providing services to taxonomists for standard genome sequencing and annotation.</title>
        <authorList>
            <consortium name="The Broad Institute Genomics Platform"/>
            <consortium name="The Broad Institute Genome Sequencing Center for Infectious Disease"/>
            <person name="Wu L."/>
            <person name="Ma J."/>
        </authorList>
    </citation>
    <scope>NUCLEOTIDE SEQUENCE [LARGE SCALE GENOMIC DNA]</scope>
    <source>
        <strain evidence="10">JCM 17027</strain>
    </source>
</reference>
<keyword evidence="5" id="KW-0274">FAD</keyword>
<dbReference type="InterPro" id="IPR039261">
    <property type="entry name" value="FNR_nucleotide-bd"/>
</dbReference>
<protein>
    <submittedName>
        <fullName evidence="9">Uncharacterized protein</fullName>
    </submittedName>
</protein>
<dbReference type="Gene3D" id="3.40.50.80">
    <property type="entry name" value="Nucleotide-binding domain of ferredoxin-NADP reductase (FNR) module"/>
    <property type="match status" value="1"/>
</dbReference>
<evidence type="ECO:0000313" key="9">
    <source>
        <dbReference type="EMBL" id="GAA3961403.1"/>
    </source>
</evidence>